<dbReference type="AlphaFoldDB" id="A0A3Q1ENY4"/>
<feature type="transmembrane region" description="Helical" evidence="10">
    <location>
        <begin position="263"/>
        <end position="283"/>
    </location>
</feature>
<dbReference type="PROSITE" id="PS50262">
    <property type="entry name" value="G_PROTEIN_RECEP_F1_2"/>
    <property type="match status" value="1"/>
</dbReference>
<dbReference type="SUPFAM" id="SSF81321">
    <property type="entry name" value="Family A G protein-coupled receptor-like"/>
    <property type="match status" value="1"/>
</dbReference>
<dbReference type="PRINTS" id="PR00237">
    <property type="entry name" value="GPCRRHODOPSN"/>
</dbReference>
<dbReference type="InterPro" id="IPR017452">
    <property type="entry name" value="GPCR_Rhodpsn_7TM"/>
</dbReference>
<dbReference type="PROSITE" id="PS00237">
    <property type="entry name" value="G_PROTEIN_RECEP_F1_1"/>
    <property type="match status" value="1"/>
</dbReference>
<organism evidence="12 13">
    <name type="scientific">Acanthochromis polyacanthus</name>
    <name type="common">spiny chromis</name>
    <dbReference type="NCBI Taxonomy" id="80966"/>
    <lineage>
        <taxon>Eukaryota</taxon>
        <taxon>Metazoa</taxon>
        <taxon>Chordata</taxon>
        <taxon>Craniata</taxon>
        <taxon>Vertebrata</taxon>
        <taxon>Euteleostomi</taxon>
        <taxon>Actinopterygii</taxon>
        <taxon>Neopterygii</taxon>
        <taxon>Teleostei</taxon>
        <taxon>Neoteleostei</taxon>
        <taxon>Acanthomorphata</taxon>
        <taxon>Ovalentaria</taxon>
        <taxon>Pomacentridae</taxon>
        <taxon>Acanthochromis</taxon>
    </lineage>
</organism>
<dbReference type="InterPro" id="IPR000276">
    <property type="entry name" value="GPCR_Rhodpsn"/>
</dbReference>
<keyword evidence="13" id="KW-1185">Reference proteome</keyword>
<sequence length="339" mass="38513">MLQSSRKMSSRVGIEDAASFNQSSGSNQTEADSWAPCRDYSIYPFLMVVYGLVFLIGSILNGFILKFYFCQAQQQASSTIMVYLKNLAAADFLLCLSIPLRITNYVSRSATVHLVHCNFGATAFYTNMYASILFMGFIAANRYLKIVRPRQTRVRQRVWAAHIVCTVTWVFLLTLMSAYIILSVHTQKPLTSIPNTLICELLHNDQHGLVLKFTHSCSAVIFLVVLISLLFFYYSTSRRVLLAQKKQPLSSSSTMLKKSHRNMLVLVSVFCFCFVPYHLVRLLHVFLSKNCTWSKVLHNLTELTVAVSVLNVCLDPLIYFIFCKAFRTQLTKRAVCTNP</sequence>
<feature type="transmembrane region" description="Helical" evidence="10">
    <location>
        <begin position="303"/>
        <end position="323"/>
    </location>
</feature>
<dbReference type="Ensembl" id="ENSAPOT00000008120.1">
    <property type="protein sequence ID" value="ENSAPOP00000005574.1"/>
    <property type="gene ID" value="ENSAPOG00000007286.1"/>
</dbReference>
<keyword evidence="2" id="KW-1003">Cell membrane</keyword>
<keyword evidence="6 10" id="KW-0472">Membrane</keyword>
<keyword evidence="4 10" id="KW-1133">Transmembrane helix</keyword>
<reference evidence="12" key="1">
    <citation type="submission" date="2025-08" db="UniProtKB">
        <authorList>
            <consortium name="Ensembl"/>
        </authorList>
    </citation>
    <scope>IDENTIFICATION</scope>
</reference>
<dbReference type="InParanoid" id="A0A3Q1ENY4"/>
<evidence type="ECO:0000256" key="10">
    <source>
        <dbReference type="SAM" id="Phobius"/>
    </source>
</evidence>
<feature type="transmembrane region" description="Helical" evidence="10">
    <location>
        <begin position="122"/>
        <end position="140"/>
    </location>
</feature>
<name>A0A3Q1ENY4_9TELE</name>
<proteinExistence type="inferred from homology"/>
<evidence type="ECO:0000256" key="2">
    <source>
        <dbReference type="ARBA" id="ARBA00022475"/>
    </source>
</evidence>
<keyword evidence="5 9" id="KW-0297">G-protein coupled receptor</keyword>
<comment type="subcellular location">
    <subcellularLocation>
        <location evidence="1">Cell membrane</location>
        <topology evidence="1">Multi-pass membrane protein</topology>
    </subcellularLocation>
</comment>
<dbReference type="PANTHER" id="PTHR24233">
    <property type="entry name" value="P2Y PURINOCEPTOR-RELATED G-PROTEIN COUPLED RECEPTOR"/>
    <property type="match status" value="1"/>
</dbReference>
<dbReference type="Proteomes" id="UP000257200">
    <property type="component" value="Unplaced"/>
</dbReference>
<evidence type="ECO:0000256" key="9">
    <source>
        <dbReference type="RuleBase" id="RU000688"/>
    </source>
</evidence>
<evidence type="ECO:0000256" key="4">
    <source>
        <dbReference type="ARBA" id="ARBA00022989"/>
    </source>
</evidence>
<feature type="transmembrane region" description="Helical" evidence="10">
    <location>
        <begin position="160"/>
        <end position="182"/>
    </location>
</feature>
<comment type="similarity">
    <text evidence="9">Belongs to the G-protein coupled receptor 1 family.</text>
</comment>
<feature type="transmembrane region" description="Helical" evidence="10">
    <location>
        <begin position="213"/>
        <end position="234"/>
    </location>
</feature>
<dbReference type="GeneTree" id="ENSGT01110000267167"/>
<dbReference type="GO" id="GO:0005886">
    <property type="term" value="C:plasma membrane"/>
    <property type="evidence" value="ECO:0007669"/>
    <property type="project" value="UniProtKB-SubCell"/>
</dbReference>
<evidence type="ECO:0000259" key="11">
    <source>
        <dbReference type="PROSITE" id="PS50262"/>
    </source>
</evidence>
<dbReference type="PANTHER" id="PTHR24233:SF11">
    <property type="entry name" value="P2Y PURINOCEPTOR 14-LIKE"/>
    <property type="match status" value="1"/>
</dbReference>
<evidence type="ECO:0000256" key="1">
    <source>
        <dbReference type="ARBA" id="ARBA00004651"/>
    </source>
</evidence>
<protein>
    <submittedName>
        <fullName evidence="12">P2Y purinoceptor 14-like</fullName>
    </submittedName>
</protein>
<evidence type="ECO:0000256" key="7">
    <source>
        <dbReference type="ARBA" id="ARBA00023170"/>
    </source>
</evidence>
<feature type="domain" description="G-protein coupled receptors family 1 profile" evidence="11">
    <location>
        <begin position="60"/>
        <end position="319"/>
    </location>
</feature>
<feature type="transmembrane region" description="Helical" evidence="10">
    <location>
        <begin position="42"/>
        <end position="68"/>
    </location>
</feature>
<dbReference type="PRINTS" id="PR01157">
    <property type="entry name" value="P2YPURNOCPTR"/>
</dbReference>
<evidence type="ECO:0000256" key="3">
    <source>
        <dbReference type="ARBA" id="ARBA00022692"/>
    </source>
</evidence>
<feature type="transmembrane region" description="Helical" evidence="10">
    <location>
        <begin position="80"/>
        <end position="102"/>
    </location>
</feature>
<dbReference type="Pfam" id="PF00001">
    <property type="entry name" value="7tm_1"/>
    <property type="match status" value="1"/>
</dbReference>
<evidence type="ECO:0000256" key="5">
    <source>
        <dbReference type="ARBA" id="ARBA00023040"/>
    </source>
</evidence>
<evidence type="ECO:0000256" key="8">
    <source>
        <dbReference type="ARBA" id="ARBA00023224"/>
    </source>
</evidence>
<dbReference type="CDD" id="cd14982">
    <property type="entry name" value="7tmA_purinoceptor-like"/>
    <property type="match status" value="1"/>
</dbReference>
<dbReference type="GeneID" id="110954004"/>
<dbReference type="RefSeq" id="XP_022053953.1">
    <property type="nucleotide sequence ID" value="XM_022198261.2"/>
</dbReference>
<keyword evidence="3 9" id="KW-0812">Transmembrane</keyword>
<keyword evidence="8 9" id="KW-0807">Transducer</keyword>
<evidence type="ECO:0000313" key="12">
    <source>
        <dbReference type="Ensembl" id="ENSAPOP00000005574.1"/>
    </source>
</evidence>
<dbReference type="GO" id="GO:0045028">
    <property type="term" value="F:G protein-coupled purinergic nucleotide receptor activity"/>
    <property type="evidence" value="ECO:0007669"/>
    <property type="project" value="TreeGrafter"/>
</dbReference>
<dbReference type="OrthoDB" id="9947214at2759"/>
<evidence type="ECO:0000313" key="13">
    <source>
        <dbReference type="Proteomes" id="UP000257200"/>
    </source>
</evidence>
<accession>A0A3Q1ENY4</accession>
<reference evidence="12" key="2">
    <citation type="submission" date="2025-09" db="UniProtKB">
        <authorList>
            <consortium name="Ensembl"/>
        </authorList>
    </citation>
    <scope>IDENTIFICATION</scope>
</reference>
<dbReference type="Gene3D" id="1.20.1070.10">
    <property type="entry name" value="Rhodopsin 7-helix transmembrane proteins"/>
    <property type="match status" value="1"/>
</dbReference>
<keyword evidence="7 9" id="KW-0675">Receptor</keyword>
<evidence type="ECO:0000256" key="6">
    <source>
        <dbReference type="ARBA" id="ARBA00023136"/>
    </source>
</evidence>